<dbReference type="GO" id="GO:0042730">
    <property type="term" value="P:fibrinolysis"/>
    <property type="evidence" value="ECO:0007669"/>
    <property type="project" value="TreeGrafter"/>
</dbReference>
<accession>A0AAD3R0P1</accession>
<name>A0AAD3R0P1_LATJO</name>
<dbReference type="GO" id="GO:0070527">
    <property type="term" value="P:platelet aggregation"/>
    <property type="evidence" value="ECO:0007669"/>
    <property type="project" value="TreeGrafter"/>
</dbReference>
<dbReference type="GO" id="GO:0005577">
    <property type="term" value="C:fibrinogen complex"/>
    <property type="evidence" value="ECO:0007669"/>
    <property type="project" value="TreeGrafter"/>
</dbReference>
<evidence type="ECO:0000256" key="1">
    <source>
        <dbReference type="ARBA" id="ARBA00004613"/>
    </source>
</evidence>
<comment type="subcellular location">
    <subcellularLocation>
        <location evidence="1">Secreted</location>
    </subcellularLocation>
</comment>
<evidence type="ECO:0000256" key="2">
    <source>
        <dbReference type="ARBA" id="ARBA00022525"/>
    </source>
</evidence>
<dbReference type="InterPro" id="IPR037579">
    <property type="entry name" value="FIB_ANG-like"/>
</dbReference>
<keyword evidence="6" id="KW-1185">Reference proteome</keyword>
<evidence type="ECO:0000313" key="6">
    <source>
        <dbReference type="Proteomes" id="UP001279410"/>
    </source>
</evidence>
<dbReference type="GO" id="GO:0072377">
    <property type="term" value="P:blood coagulation, common pathway"/>
    <property type="evidence" value="ECO:0007669"/>
    <property type="project" value="TreeGrafter"/>
</dbReference>
<dbReference type="SUPFAM" id="SSF56496">
    <property type="entry name" value="Fibrinogen C-terminal domain-like"/>
    <property type="match status" value="1"/>
</dbReference>
<feature type="domain" description="Fibrinogen C-terminal" evidence="4">
    <location>
        <begin position="1"/>
        <end position="84"/>
    </location>
</feature>
<keyword evidence="2" id="KW-0964">Secreted</keyword>
<dbReference type="PROSITE" id="PS51406">
    <property type="entry name" value="FIBRINOGEN_C_2"/>
    <property type="match status" value="1"/>
</dbReference>
<dbReference type="Proteomes" id="UP001279410">
    <property type="component" value="Unassembled WGS sequence"/>
</dbReference>
<dbReference type="AlphaFoldDB" id="A0AAD3R0P1"/>
<proteinExistence type="predicted"/>
<dbReference type="Gene3D" id="4.10.530.10">
    <property type="entry name" value="Gamma-fibrinogen Carboxyl Terminal Fragment, domain 2"/>
    <property type="match status" value="1"/>
</dbReference>
<dbReference type="PANTHER" id="PTHR47221">
    <property type="entry name" value="FIBRINOGEN ALPHA CHAIN"/>
    <property type="match status" value="1"/>
</dbReference>
<dbReference type="Pfam" id="PF00147">
    <property type="entry name" value="Fibrinogen_C"/>
    <property type="match status" value="1"/>
</dbReference>
<dbReference type="InterPro" id="IPR002181">
    <property type="entry name" value="Fibrinogen_a/b/g_C_dom"/>
</dbReference>
<dbReference type="GO" id="GO:0034116">
    <property type="term" value="P:positive regulation of heterotypic cell-cell adhesion"/>
    <property type="evidence" value="ECO:0007669"/>
    <property type="project" value="TreeGrafter"/>
</dbReference>
<dbReference type="GO" id="GO:0030674">
    <property type="term" value="F:protein-macromolecule adaptor activity"/>
    <property type="evidence" value="ECO:0007669"/>
    <property type="project" value="TreeGrafter"/>
</dbReference>
<keyword evidence="3" id="KW-1015">Disulfide bond</keyword>
<reference evidence="5" key="1">
    <citation type="submission" date="2022-08" db="EMBL/GenBank/DDBJ databases">
        <title>Genome sequencing of akame (Lates japonicus).</title>
        <authorList>
            <person name="Hashiguchi Y."/>
            <person name="Takahashi H."/>
        </authorList>
    </citation>
    <scope>NUCLEOTIDE SEQUENCE</scope>
    <source>
        <strain evidence="5">Kochi</strain>
    </source>
</reference>
<comment type="caution">
    <text evidence="5">The sequence shown here is derived from an EMBL/GenBank/DDBJ whole genome shotgun (WGS) entry which is preliminary data.</text>
</comment>
<dbReference type="InterPro" id="IPR036056">
    <property type="entry name" value="Fibrinogen-like_C"/>
</dbReference>
<dbReference type="GO" id="GO:0005201">
    <property type="term" value="F:extracellular matrix structural constituent"/>
    <property type="evidence" value="ECO:0007669"/>
    <property type="project" value="TreeGrafter"/>
</dbReference>
<evidence type="ECO:0000313" key="5">
    <source>
        <dbReference type="EMBL" id="GLD51303.1"/>
    </source>
</evidence>
<evidence type="ECO:0000259" key="4">
    <source>
        <dbReference type="PROSITE" id="PS51406"/>
    </source>
</evidence>
<evidence type="ECO:0000256" key="3">
    <source>
        <dbReference type="ARBA" id="ARBA00023157"/>
    </source>
</evidence>
<sequence>MTNHTGMMFSTKDRDNDNHQEFNCANNYTGGWWFNACGDTNLNGRYFQMRPKGRSERRRGIQWKPSRKACYSLKLTQISVHPVALPSPTTASSETGVFL</sequence>
<dbReference type="EMBL" id="BRZM01000010">
    <property type="protein sequence ID" value="GLD51303.1"/>
    <property type="molecule type" value="Genomic_DNA"/>
</dbReference>
<organism evidence="5 6">
    <name type="scientific">Lates japonicus</name>
    <name type="common">Japanese lates</name>
    <dbReference type="NCBI Taxonomy" id="270547"/>
    <lineage>
        <taxon>Eukaryota</taxon>
        <taxon>Metazoa</taxon>
        <taxon>Chordata</taxon>
        <taxon>Craniata</taxon>
        <taxon>Vertebrata</taxon>
        <taxon>Euteleostomi</taxon>
        <taxon>Actinopterygii</taxon>
        <taxon>Neopterygii</taxon>
        <taxon>Teleostei</taxon>
        <taxon>Neoteleostei</taxon>
        <taxon>Acanthomorphata</taxon>
        <taxon>Carangaria</taxon>
        <taxon>Carangaria incertae sedis</taxon>
        <taxon>Centropomidae</taxon>
        <taxon>Lates</taxon>
    </lineage>
</organism>
<gene>
    <name evidence="5" type="ORF">AKAME5_000438200</name>
</gene>
<protein>
    <submittedName>
        <fullName evidence="5">Angiopoietin-related protein 3-like protein</fullName>
    </submittedName>
</protein>
<dbReference type="PANTHER" id="PTHR47221:SF7">
    <property type="entry name" value="FIBRINOGEN BETA CHAIN"/>
    <property type="match status" value="1"/>
</dbReference>